<comment type="caution">
    <text evidence="1">The sequence shown here is derived from an EMBL/GenBank/DDBJ whole genome shotgun (WGS) entry which is preliminary data.</text>
</comment>
<sequence>MKSVDARGKLEEGIFDYRVSKNGKLFISWRGKEVMILKDQASKKILERLRNASEHDAQLILAKVTGNFKRGNEKKQKNLKR</sequence>
<dbReference type="RefSeq" id="WP_194702566.1">
    <property type="nucleotide sequence ID" value="NZ_JADKNH010000008.1"/>
</dbReference>
<proteinExistence type="predicted"/>
<reference evidence="1 2" key="1">
    <citation type="submission" date="2020-11" db="EMBL/GenBank/DDBJ databases">
        <title>Fusibacter basophilias sp. nov.</title>
        <authorList>
            <person name="Qiu D."/>
        </authorList>
    </citation>
    <scope>NUCLEOTIDE SEQUENCE [LARGE SCALE GENOMIC DNA]</scope>
    <source>
        <strain evidence="1 2">Q10-2</strain>
    </source>
</reference>
<name>A0ABR9ZV56_9FIRM</name>
<protein>
    <submittedName>
        <fullName evidence="1">Uncharacterized protein</fullName>
    </submittedName>
</protein>
<dbReference type="EMBL" id="JADKNH010000008">
    <property type="protein sequence ID" value="MBF4694334.1"/>
    <property type="molecule type" value="Genomic_DNA"/>
</dbReference>
<evidence type="ECO:0000313" key="1">
    <source>
        <dbReference type="EMBL" id="MBF4694334.1"/>
    </source>
</evidence>
<gene>
    <name evidence="1" type="ORF">ISU02_14525</name>
</gene>
<organism evidence="1 2">
    <name type="scientific">Fusibacter ferrireducens</name>
    <dbReference type="NCBI Taxonomy" id="2785058"/>
    <lineage>
        <taxon>Bacteria</taxon>
        <taxon>Bacillati</taxon>
        <taxon>Bacillota</taxon>
        <taxon>Clostridia</taxon>
        <taxon>Eubacteriales</taxon>
        <taxon>Eubacteriales Family XII. Incertae Sedis</taxon>
        <taxon>Fusibacter</taxon>
    </lineage>
</organism>
<keyword evidence="2" id="KW-1185">Reference proteome</keyword>
<accession>A0ABR9ZV56</accession>
<dbReference type="Proteomes" id="UP000614200">
    <property type="component" value="Unassembled WGS sequence"/>
</dbReference>
<evidence type="ECO:0000313" key="2">
    <source>
        <dbReference type="Proteomes" id="UP000614200"/>
    </source>
</evidence>